<reference evidence="11 12" key="1">
    <citation type="submission" date="2016-10" db="EMBL/GenBank/DDBJ databases">
        <authorList>
            <person name="de Groot N.N."/>
        </authorList>
    </citation>
    <scope>NUCLEOTIDE SEQUENCE [LARGE SCALE GENOMIC DNA]</scope>
    <source>
        <strain evidence="11 12">CGMCC 1.10836</strain>
    </source>
</reference>
<evidence type="ECO:0000259" key="10">
    <source>
        <dbReference type="Pfam" id="PF04290"/>
    </source>
</evidence>
<keyword evidence="4 9" id="KW-0997">Cell inner membrane</keyword>
<keyword evidence="5 9" id="KW-0812">Transmembrane</keyword>
<evidence type="ECO:0000256" key="8">
    <source>
        <dbReference type="ARBA" id="ARBA00038436"/>
    </source>
</evidence>
<keyword evidence="6 9" id="KW-1133">Transmembrane helix</keyword>
<dbReference type="OrthoDB" id="5801785at2"/>
<keyword evidence="3" id="KW-1003">Cell membrane</keyword>
<dbReference type="RefSeq" id="WP_050520964.1">
    <property type="nucleotide sequence ID" value="NZ_FOCO01000033.1"/>
</dbReference>
<name>A0A1H8KPF7_9RHOB</name>
<evidence type="ECO:0000313" key="12">
    <source>
        <dbReference type="Proteomes" id="UP000183002"/>
    </source>
</evidence>
<evidence type="ECO:0000256" key="6">
    <source>
        <dbReference type="ARBA" id="ARBA00022989"/>
    </source>
</evidence>
<evidence type="ECO:0000313" key="11">
    <source>
        <dbReference type="EMBL" id="SEN94288.1"/>
    </source>
</evidence>
<gene>
    <name evidence="11" type="ORF">SAMN05216227_103333</name>
</gene>
<comment type="subunit">
    <text evidence="9">The complex comprises the extracytoplasmic solute receptor protein and the two transmembrane proteins.</text>
</comment>
<dbReference type="Pfam" id="PF04290">
    <property type="entry name" value="DctQ"/>
    <property type="match status" value="1"/>
</dbReference>
<organism evidence="11 12">
    <name type="scientific">Pseudorhodobacter antarcticus</name>
    <dbReference type="NCBI Taxonomy" id="1077947"/>
    <lineage>
        <taxon>Bacteria</taxon>
        <taxon>Pseudomonadati</taxon>
        <taxon>Pseudomonadota</taxon>
        <taxon>Alphaproteobacteria</taxon>
        <taxon>Rhodobacterales</taxon>
        <taxon>Paracoccaceae</taxon>
        <taxon>Pseudorhodobacter</taxon>
    </lineage>
</organism>
<sequence>MVEKFEKALLWVIETVCLALMVALALSVIYSTTMRYFGLSPSWYDEIASVLLAWLTYFGATYALFLRQHMSFGGIVTALPKRAAVALALFSELLVISFFAIVAWYGTAVLAVAKWDSLLSLRWMTLDIVQSIIPISAVLMIIGTVLTLPRALANAAAGIDMEHADIEHAIAEAERESADRSRKDAPK</sequence>
<dbReference type="GO" id="GO:0005886">
    <property type="term" value="C:plasma membrane"/>
    <property type="evidence" value="ECO:0007669"/>
    <property type="project" value="UniProtKB-SubCell"/>
</dbReference>
<evidence type="ECO:0000256" key="4">
    <source>
        <dbReference type="ARBA" id="ARBA00022519"/>
    </source>
</evidence>
<dbReference type="InterPro" id="IPR055348">
    <property type="entry name" value="DctQ"/>
</dbReference>
<evidence type="ECO:0000256" key="9">
    <source>
        <dbReference type="RuleBase" id="RU369079"/>
    </source>
</evidence>
<dbReference type="EMBL" id="FOCO01000033">
    <property type="protein sequence ID" value="SEN94288.1"/>
    <property type="molecule type" value="Genomic_DNA"/>
</dbReference>
<comment type="similarity">
    <text evidence="8 9">Belongs to the TRAP transporter small permease family.</text>
</comment>
<evidence type="ECO:0000256" key="7">
    <source>
        <dbReference type="ARBA" id="ARBA00023136"/>
    </source>
</evidence>
<comment type="subcellular location">
    <subcellularLocation>
        <location evidence="1 9">Cell inner membrane</location>
        <topology evidence="1 9">Multi-pass membrane protein</topology>
    </subcellularLocation>
</comment>
<keyword evidence="7 9" id="KW-0472">Membrane</keyword>
<feature type="transmembrane region" description="Helical" evidence="9">
    <location>
        <begin position="85"/>
        <end position="108"/>
    </location>
</feature>
<evidence type="ECO:0000256" key="1">
    <source>
        <dbReference type="ARBA" id="ARBA00004429"/>
    </source>
</evidence>
<comment type="function">
    <text evidence="9">Part of the tripartite ATP-independent periplasmic (TRAP) transport system.</text>
</comment>
<evidence type="ECO:0000256" key="5">
    <source>
        <dbReference type="ARBA" id="ARBA00022692"/>
    </source>
</evidence>
<feature type="transmembrane region" description="Helical" evidence="9">
    <location>
        <begin position="128"/>
        <end position="148"/>
    </location>
</feature>
<feature type="transmembrane region" description="Helical" evidence="9">
    <location>
        <begin position="43"/>
        <end position="65"/>
    </location>
</feature>
<dbReference type="AlphaFoldDB" id="A0A1H8KPF7"/>
<evidence type="ECO:0000256" key="3">
    <source>
        <dbReference type="ARBA" id="ARBA00022475"/>
    </source>
</evidence>
<feature type="transmembrane region" description="Helical" evidence="9">
    <location>
        <begin position="9"/>
        <end position="31"/>
    </location>
</feature>
<proteinExistence type="inferred from homology"/>
<evidence type="ECO:0000256" key="2">
    <source>
        <dbReference type="ARBA" id="ARBA00022448"/>
    </source>
</evidence>
<keyword evidence="2 9" id="KW-0813">Transport</keyword>
<keyword evidence="12" id="KW-1185">Reference proteome</keyword>
<dbReference type="GO" id="GO:0022857">
    <property type="term" value="F:transmembrane transporter activity"/>
    <property type="evidence" value="ECO:0007669"/>
    <property type="project" value="UniProtKB-UniRule"/>
</dbReference>
<accession>A0A1H8KPF7</accession>
<dbReference type="InterPro" id="IPR007387">
    <property type="entry name" value="TRAP_DctQ"/>
</dbReference>
<dbReference type="Proteomes" id="UP000183002">
    <property type="component" value="Unassembled WGS sequence"/>
</dbReference>
<feature type="domain" description="Tripartite ATP-independent periplasmic transporters DctQ component" evidence="10">
    <location>
        <begin position="24"/>
        <end position="151"/>
    </location>
</feature>
<dbReference type="PANTHER" id="PTHR35011">
    <property type="entry name" value="2,3-DIKETO-L-GULONATE TRAP TRANSPORTER SMALL PERMEASE PROTEIN YIAM"/>
    <property type="match status" value="1"/>
</dbReference>
<protein>
    <recommendedName>
        <fullName evidence="9">TRAP transporter small permease protein</fullName>
    </recommendedName>
</protein>
<dbReference type="STRING" id="1077947.SAMN05216227_103333"/>